<feature type="coiled-coil region" evidence="1">
    <location>
        <begin position="66"/>
        <end position="104"/>
    </location>
</feature>
<feature type="region of interest" description="Disordered" evidence="2">
    <location>
        <begin position="685"/>
        <end position="705"/>
    </location>
</feature>
<evidence type="ECO:0000256" key="2">
    <source>
        <dbReference type="SAM" id="MobiDB-lite"/>
    </source>
</evidence>
<proteinExistence type="predicted"/>
<keyword evidence="1" id="KW-0175">Coiled coil</keyword>
<dbReference type="GeneID" id="70240521"/>
<dbReference type="RefSeq" id="XP_046077753.1">
    <property type="nucleotide sequence ID" value="XM_046210234.1"/>
</dbReference>
<feature type="compositionally biased region" description="Polar residues" evidence="2">
    <location>
        <begin position="643"/>
        <end position="659"/>
    </location>
</feature>
<name>A0AAD4Q695_9EURO</name>
<comment type="caution">
    <text evidence="3">The sequence shown here is derived from an EMBL/GenBank/DDBJ whole genome shotgun (WGS) entry which is preliminary data.</text>
</comment>
<dbReference type="AlphaFoldDB" id="A0AAD4Q695"/>
<dbReference type="EMBL" id="JAJTJA010000001">
    <property type="protein sequence ID" value="KAH8705132.1"/>
    <property type="molecule type" value="Genomic_DNA"/>
</dbReference>
<evidence type="ECO:0000313" key="3">
    <source>
        <dbReference type="EMBL" id="KAH8705132.1"/>
    </source>
</evidence>
<evidence type="ECO:0000313" key="4">
    <source>
        <dbReference type="Proteomes" id="UP001201262"/>
    </source>
</evidence>
<gene>
    <name evidence="3" type="ORF">BGW36DRAFT_284416</name>
</gene>
<reference evidence="3" key="1">
    <citation type="submission" date="2021-12" db="EMBL/GenBank/DDBJ databases">
        <title>Convergent genome expansion in fungi linked to evolution of root-endophyte symbiosis.</title>
        <authorList>
            <consortium name="DOE Joint Genome Institute"/>
            <person name="Ke Y.-H."/>
            <person name="Bonito G."/>
            <person name="Liao H.-L."/>
            <person name="Looney B."/>
            <person name="Rojas-Flechas A."/>
            <person name="Nash J."/>
            <person name="Hameed K."/>
            <person name="Schadt C."/>
            <person name="Martin F."/>
            <person name="Crous P.W."/>
            <person name="Miettinen O."/>
            <person name="Magnuson J.K."/>
            <person name="Labbe J."/>
            <person name="Jacobson D."/>
            <person name="Doktycz M.J."/>
            <person name="Veneault-Fourrey C."/>
            <person name="Kuo A."/>
            <person name="Mondo S."/>
            <person name="Calhoun S."/>
            <person name="Riley R."/>
            <person name="Ohm R."/>
            <person name="LaButti K."/>
            <person name="Andreopoulos B."/>
            <person name="Pangilinan J."/>
            <person name="Nolan M."/>
            <person name="Tritt A."/>
            <person name="Clum A."/>
            <person name="Lipzen A."/>
            <person name="Daum C."/>
            <person name="Barry K."/>
            <person name="Grigoriev I.V."/>
            <person name="Vilgalys R."/>
        </authorList>
    </citation>
    <scope>NUCLEOTIDE SEQUENCE</scope>
    <source>
        <strain evidence="3">PMI_201</strain>
    </source>
</reference>
<feature type="region of interest" description="Disordered" evidence="2">
    <location>
        <begin position="637"/>
        <end position="659"/>
    </location>
</feature>
<keyword evidence="4" id="KW-1185">Reference proteome</keyword>
<feature type="compositionally biased region" description="Basic and acidic residues" evidence="2">
    <location>
        <begin position="685"/>
        <end position="698"/>
    </location>
</feature>
<dbReference type="Proteomes" id="UP001201262">
    <property type="component" value="Unassembled WGS sequence"/>
</dbReference>
<accession>A0AAD4Q695</accession>
<organism evidence="3 4">
    <name type="scientific">Talaromyces proteolyticus</name>
    <dbReference type="NCBI Taxonomy" id="1131652"/>
    <lineage>
        <taxon>Eukaryota</taxon>
        <taxon>Fungi</taxon>
        <taxon>Dikarya</taxon>
        <taxon>Ascomycota</taxon>
        <taxon>Pezizomycotina</taxon>
        <taxon>Eurotiomycetes</taxon>
        <taxon>Eurotiomycetidae</taxon>
        <taxon>Eurotiales</taxon>
        <taxon>Trichocomaceae</taxon>
        <taxon>Talaromyces</taxon>
        <taxon>Talaromyces sect. Bacilispori</taxon>
    </lineage>
</organism>
<sequence>MQGLWSRTARLPSSSCKCVACLRTAANEIASRPATTAGAGRRSLRVGNALTALYSSIFAGAAIADAKAKQKRRQEWADKIAAVKEEVDELIDEERRILEVLSARNALQNTQTRLFSAFARFGSSDRVKRTRESPLLSSQTHVGGETGVEGILAKRYLSTGAHSQNGLAELRNAHIELSEVEEIEDRIVGEETVDGDFEIEEELADLDQLIQRPEPDFIWEQASITRIKAIQKVAVQQLVYRLLLRPSIVHDYSGQPVNYYRDESLDRPPSVLLSRLQTLRRRLYSLKYVQASNYDDLMQNIGIEELDAARRNAREKYDHLLKRDIKLYLQGRMQIQELLLKVADNMTSCEEPDRSSAFTMLISAFSKTHQNDLVDIVLKCLIPNLFHFSTPLIITIISHFRKTKNLKDFDQFLQMLRGEGGYSVNLRTTWRKKTVNSIEISIPPLSTFNPVILTSLIMTALRFDQPEKAEAYLHVARSQGFVDNFDTLSSYLRFYAIRRDLKNGFSTLLRALDFLTSSTDLEEKRIARLILYMTDFCERCGQEDLSSALIHAAVRSGFDCRTAHRPADSGYLLFIYEKWAKVQENFQVKDQEQLPPEKCAIFVALTEQKVTQLHENHHDNTREFQREYREAYSKVDLMRRGQPKSQTREQSQTVLPSSFDTREELSNLRRELDLIYSRIEKLSPSDSLHLQDEQERMRASSISSS</sequence>
<evidence type="ECO:0000256" key="1">
    <source>
        <dbReference type="SAM" id="Coils"/>
    </source>
</evidence>
<protein>
    <submittedName>
        <fullName evidence="3">Uncharacterized protein</fullName>
    </submittedName>
</protein>